<comment type="caution">
    <text evidence="2">The sequence shown here is derived from an EMBL/GenBank/DDBJ whole genome shotgun (WGS) entry which is preliminary data.</text>
</comment>
<feature type="transmembrane region" description="Helical" evidence="1">
    <location>
        <begin position="82"/>
        <end position="104"/>
    </location>
</feature>
<protein>
    <recommendedName>
        <fullName evidence="4">Integral membrane protein</fullName>
    </recommendedName>
</protein>
<evidence type="ECO:0008006" key="4">
    <source>
        <dbReference type="Google" id="ProtNLM"/>
    </source>
</evidence>
<accession>A0ABX1CBK6</accession>
<evidence type="ECO:0000313" key="2">
    <source>
        <dbReference type="EMBL" id="NJQ15025.1"/>
    </source>
</evidence>
<reference evidence="2 3" key="1">
    <citation type="submission" date="2020-03" db="EMBL/GenBank/DDBJ databases">
        <title>Draft genome of Streptomyces sp. ventii, isolated from the Axial Seamount in the Pacific Ocean, and resequencing of the two type strains Streptomyces lonarensis strain NCL 716 and Streptomyces bohaiensis strain 11A07.</title>
        <authorList>
            <person name="Loughran R.M."/>
            <person name="Pfannmuller K.M."/>
            <person name="Wasson B.J."/>
            <person name="Deadmond M.C."/>
            <person name="Paddock B.E."/>
            <person name="Koyack M.J."/>
            <person name="Gallegos D.A."/>
            <person name="Mitchell E.A."/>
            <person name="Ushijima B."/>
            <person name="Saw J.H."/>
            <person name="Mcphail K.L."/>
            <person name="Videau P."/>
        </authorList>
    </citation>
    <scope>NUCLEOTIDE SEQUENCE [LARGE SCALE GENOMIC DNA]</scope>
    <source>
        <strain evidence="2 3">11A07</strain>
    </source>
</reference>
<dbReference type="InterPro" id="IPR046095">
    <property type="entry name" value="DUF6113"/>
</dbReference>
<feature type="transmembrane region" description="Helical" evidence="1">
    <location>
        <begin position="28"/>
        <end position="46"/>
    </location>
</feature>
<dbReference type="EMBL" id="JAAVJC010000049">
    <property type="protein sequence ID" value="NJQ15025.1"/>
    <property type="molecule type" value="Genomic_DNA"/>
</dbReference>
<evidence type="ECO:0000256" key="1">
    <source>
        <dbReference type="SAM" id="Phobius"/>
    </source>
</evidence>
<keyword evidence="3" id="KW-1185">Reference proteome</keyword>
<dbReference type="Proteomes" id="UP000727056">
    <property type="component" value="Unassembled WGS sequence"/>
</dbReference>
<organism evidence="2 3">
    <name type="scientific">Streptomyces bohaiensis</name>
    <dbReference type="NCBI Taxonomy" id="1431344"/>
    <lineage>
        <taxon>Bacteria</taxon>
        <taxon>Bacillati</taxon>
        <taxon>Actinomycetota</taxon>
        <taxon>Actinomycetes</taxon>
        <taxon>Kitasatosporales</taxon>
        <taxon>Streptomycetaceae</taxon>
        <taxon>Streptomyces</taxon>
    </lineage>
</organism>
<feature type="transmembrane region" description="Helical" evidence="1">
    <location>
        <begin position="53"/>
        <end position="70"/>
    </location>
</feature>
<proteinExistence type="predicted"/>
<keyword evidence="1" id="KW-0812">Transmembrane</keyword>
<name>A0ABX1CBK6_9ACTN</name>
<keyword evidence="1" id="KW-0472">Membrane</keyword>
<sequence length="128" mass="12718">MAYLGLGLAGFLVAVAGALVQAAWFPVGLLLALAGAVGLFWGGALVTRAKLGVAVPAGLWAVTVLVLTATRPQGDFLFGAEASSYLFLLGGMGAAGLCLALAPADRPLFDPTRPLGGGRSGTPPRKGG</sequence>
<gene>
    <name evidence="2" type="ORF">HCN52_08710</name>
</gene>
<evidence type="ECO:0000313" key="3">
    <source>
        <dbReference type="Proteomes" id="UP000727056"/>
    </source>
</evidence>
<dbReference type="Pfam" id="PF19608">
    <property type="entry name" value="DUF6113"/>
    <property type="match status" value="1"/>
</dbReference>
<keyword evidence="1" id="KW-1133">Transmembrane helix</keyword>